<organism evidence="1 2">
    <name type="scientific">Allacma fusca</name>
    <dbReference type="NCBI Taxonomy" id="39272"/>
    <lineage>
        <taxon>Eukaryota</taxon>
        <taxon>Metazoa</taxon>
        <taxon>Ecdysozoa</taxon>
        <taxon>Arthropoda</taxon>
        <taxon>Hexapoda</taxon>
        <taxon>Collembola</taxon>
        <taxon>Symphypleona</taxon>
        <taxon>Sminthuridae</taxon>
        <taxon>Allacma</taxon>
    </lineage>
</organism>
<evidence type="ECO:0000313" key="2">
    <source>
        <dbReference type="Proteomes" id="UP000708208"/>
    </source>
</evidence>
<dbReference type="Proteomes" id="UP000708208">
    <property type="component" value="Unassembled WGS sequence"/>
</dbReference>
<dbReference type="EMBL" id="CAJVCH010091334">
    <property type="protein sequence ID" value="CAG7722657.1"/>
    <property type="molecule type" value="Genomic_DNA"/>
</dbReference>
<keyword evidence="2" id="KW-1185">Reference proteome</keyword>
<name>A0A8J2NR49_9HEXA</name>
<proteinExistence type="predicted"/>
<evidence type="ECO:0000313" key="1">
    <source>
        <dbReference type="EMBL" id="CAG7722657.1"/>
    </source>
</evidence>
<reference evidence="1" key="1">
    <citation type="submission" date="2021-06" db="EMBL/GenBank/DDBJ databases">
        <authorList>
            <person name="Hodson N. C."/>
            <person name="Mongue J. A."/>
            <person name="Jaron S. K."/>
        </authorList>
    </citation>
    <scope>NUCLEOTIDE SEQUENCE</scope>
</reference>
<protein>
    <submittedName>
        <fullName evidence="1">Uncharacterized protein</fullName>
    </submittedName>
</protein>
<dbReference type="AlphaFoldDB" id="A0A8J2NR49"/>
<comment type="caution">
    <text evidence="1">The sequence shown here is derived from an EMBL/GenBank/DDBJ whole genome shotgun (WGS) entry which is preliminary data.</text>
</comment>
<accession>A0A8J2NR49</accession>
<sequence>HEKLTEQLVHVYGIRYTDAGKH</sequence>
<feature type="non-terminal residue" evidence="1">
    <location>
        <position position="1"/>
    </location>
</feature>
<gene>
    <name evidence="1" type="ORF">AFUS01_LOCUS11783</name>
</gene>